<evidence type="ECO:0008006" key="12">
    <source>
        <dbReference type="Google" id="ProtNLM"/>
    </source>
</evidence>
<dbReference type="PROSITE" id="PS50082">
    <property type="entry name" value="WD_REPEATS_2"/>
    <property type="match status" value="3"/>
</dbReference>
<keyword evidence="6" id="KW-0560">Oxidoreductase</keyword>
<proteinExistence type="inferred from homology"/>
<dbReference type="Gene3D" id="2.130.10.10">
    <property type="entry name" value="YVTN repeat-like/Quinoprotein amine dehydrogenase"/>
    <property type="match status" value="5"/>
</dbReference>
<dbReference type="SUPFAM" id="SSF48264">
    <property type="entry name" value="Cytochrome P450"/>
    <property type="match status" value="1"/>
</dbReference>
<keyword evidence="3" id="KW-0349">Heme</keyword>
<evidence type="ECO:0000256" key="5">
    <source>
        <dbReference type="ARBA" id="ARBA00022737"/>
    </source>
</evidence>
<accession>A0A428UAX9</accession>
<dbReference type="InterPro" id="IPR050196">
    <property type="entry name" value="Cytochrome_P450_Monoox"/>
</dbReference>
<feature type="repeat" description="WD" evidence="9">
    <location>
        <begin position="532"/>
        <end position="573"/>
    </location>
</feature>
<dbReference type="InterPro" id="IPR002397">
    <property type="entry name" value="Cyt_P450_B"/>
</dbReference>
<dbReference type="Gene3D" id="1.10.630.10">
    <property type="entry name" value="Cytochrome P450"/>
    <property type="match status" value="1"/>
</dbReference>
<evidence type="ECO:0000256" key="9">
    <source>
        <dbReference type="PROSITE-ProRule" id="PRU00221"/>
    </source>
</evidence>
<evidence type="ECO:0000256" key="1">
    <source>
        <dbReference type="ARBA" id="ARBA00010617"/>
    </source>
</evidence>
<evidence type="ECO:0000256" key="7">
    <source>
        <dbReference type="ARBA" id="ARBA00023004"/>
    </source>
</evidence>
<dbReference type="InterPro" id="IPR017972">
    <property type="entry name" value="Cyt_P450_CS"/>
</dbReference>
<name>A0A428UAX9_9HYPO</name>
<keyword evidence="5" id="KW-0677">Repeat</keyword>
<dbReference type="PANTHER" id="PTHR24291:SF50">
    <property type="entry name" value="BIFUNCTIONAL ALBAFLAVENONE MONOOXYGENASE_TERPENE SYNTHASE"/>
    <property type="match status" value="1"/>
</dbReference>
<sequence>MVIDALDECEQISDIQYFLQVLGNRKLPGSTLRILLTSRPEKEIEESLKAQTFCSEVYRFDLGEIPRSIVDHDISNLVTVHMEQLKAECSGRGLPMNFVDDKVIESLTRKSDGLFIYAEVACRYIRKGNDLLEVRNQPRQLSTTPKQRLESVLTDRRFQGLDALYSEILEQAVQGDDEALLATQLREVLELLVGLLEPIPEGALSKLCLSGLDPFLLSCRLDSLQSVLIGRSQRVQIFHESFRTFLVEKAGPRFLIQEKVAHMNLFRASLFVMTVAQGGVLKRDMCGLAHPGFSTRKIDDRVEVDDFIPPETRYACQYWVDHLDSLGPITRVSTDLSDDGEVHNLAMIRNLEEHVKSAVTSAVSSDLLHIVMDAVNFIRRNMYIAKKMPLQLYGSALIFSPGDSKIREMFSHEIWPIIRHCSKPEGPWNTHFRTLQGHENRVTSLSISSDGKWLATTCSNQLLIWNAKTELLEETFNWRCDTVLFSPKGQHLATSDKLILSIWGNATKSEREDLRNGNPQMKLKTQKSGPEISVRFGRIFSAAFSPNGQWIASATCSWDICLWDVNSGQLVWSEIGIGPGPQLTPCMAAVAFSPDGRLFGVDRALEDVSIYAVDASQPQPITYRGSLSVFANGSGTVFRPDNTSMAVPQHGIAILDFKEHRYKGHCGSGTVVTLAFSPDGRFFATQTRTGDVMIWRVTGVPAIQDPSFEASTRFLVFSPNGQQLYSGGIDHVVRVWDVSNAFEKLLNPPNPSRRREQPAVVLKRDGTQTYQASETEENLSTRSLCLSQDGKRLVSATEVSLKIWDAATGFLERECRGGHTFVILSPDDRWLVSAGSDSSILIWDAQTWTIRHRIRYGWETLSAYPRVSKRFLLLASTDRKLELWSLETGGVYKALTIPEEADGEVQTDYRFVDSAAISHDERWIACVYGSHVVLVWDTKTGEVAAHFVASEGILCVGVDGVRFSSDDSAIGVNDDGDLLEFTKIKDAATGKPKGHETTAGALTWALYVPTLHPHVQKRPREELQTKLSSLDPTQLELKNLPYMNDFLNEVLRFYPPAPNFHRQADEDIEFEGVKIPKGTLVMVAPAAPQFNPLIWGSTADEFNPDRWDKLSVQAKDPYVSLAFSNGPRVCIGKQFALLEMKVIMAELIRNFAFQNTGPVEPQKSGPSLRPLNGMTLRVSVVGQG</sequence>
<dbReference type="InterPro" id="IPR001128">
    <property type="entry name" value="Cyt_P450"/>
</dbReference>
<comment type="caution">
    <text evidence="10">The sequence shown here is derived from an EMBL/GenBank/DDBJ whole genome shotgun (WGS) entry which is preliminary data.</text>
</comment>
<comment type="similarity">
    <text evidence="1">Belongs to the cytochrome P450 family.</text>
</comment>
<dbReference type="InterPro" id="IPR036396">
    <property type="entry name" value="Cyt_P450_sf"/>
</dbReference>
<dbReference type="PROSITE" id="PS00086">
    <property type="entry name" value="CYTOCHROME_P450"/>
    <property type="match status" value="1"/>
</dbReference>
<dbReference type="InterPro" id="IPR015943">
    <property type="entry name" value="WD40/YVTN_repeat-like_dom_sf"/>
</dbReference>
<gene>
    <name evidence="10" type="ORF">CEP52_003064</name>
</gene>
<reference evidence="10 11" key="1">
    <citation type="submission" date="2017-06" db="EMBL/GenBank/DDBJ databases">
        <title>Comparative genomic analysis of Ambrosia Fusariam Clade fungi.</title>
        <authorList>
            <person name="Stajich J.E."/>
            <person name="Carrillo J."/>
            <person name="Kijimoto T."/>
            <person name="Eskalen A."/>
            <person name="O'Donnell K."/>
            <person name="Kasson M."/>
        </authorList>
    </citation>
    <scope>NUCLEOTIDE SEQUENCE [LARGE SCALE GENOMIC DNA]</scope>
    <source>
        <strain evidence="10 11">NRRL62579</strain>
    </source>
</reference>
<dbReference type="Pfam" id="PF00067">
    <property type="entry name" value="p450"/>
    <property type="match status" value="1"/>
</dbReference>
<keyword evidence="8" id="KW-0503">Monooxygenase</keyword>
<protein>
    <recommendedName>
        <fullName evidence="12">WD40 repeat-like protein</fullName>
    </recommendedName>
</protein>
<keyword evidence="11" id="KW-1185">Reference proteome</keyword>
<dbReference type="Pfam" id="PF00400">
    <property type="entry name" value="WD40"/>
    <property type="match status" value="5"/>
</dbReference>
<evidence type="ECO:0000256" key="8">
    <source>
        <dbReference type="ARBA" id="ARBA00023033"/>
    </source>
</evidence>
<dbReference type="PRINTS" id="PR00359">
    <property type="entry name" value="BP450"/>
</dbReference>
<organism evidence="10 11">
    <name type="scientific">Fusarium oligoseptatum</name>
    <dbReference type="NCBI Taxonomy" id="2604345"/>
    <lineage>
        <taxon>Eukaryota</taxon>
        <taxon>Fungi</taxon>
        <taxon>Dikarya</taxon>
        <taxon>Ascomycota</taxon>
        <taxon>Pezizomycotina</taxon>
        <taxon>Sordariomycetes</taxon>
        <taxon>Hypocreomycetidae</taxon>
        <taxon>Hypocreales</taxon>
        <taxon>Nectriaceae</taxon>
        <taxon>Fusarium</taxon>
        <taxon>Fusarium solani species complex</taxon>
    </lineage>
</organism>
<evidence type="ECO:0000256" key="2">
    <source>
        <dbReference type="ARBA" id="ARBA00022574"/>
    </source>
</evidence>
<keyword evidence="4" id="KW-0479">Metal-binding</keyword>
<dbReference type="STRING" id="1325735.A0A428UAX9"/>
<evidence type="ECO:0000256" key="3">
    <source>
        <dbReference type="ARBA" id="ARBA00022617"/>
    </source>
</evidence>
<keyword evidence="7" id="KW-0408">Iron</keyword>
<dbReference type="PANTHER" id="PTHR24291">
    <property type="entry name" value="CYTOCHROME P450 FAMILY 4"/>
    <property type="match status" value="1"/>
</dbReference>
<evidence type="ECO:0000313" key="10">
    <source>
        <dbReference type="EMBL" id="RSM11440.1"/>
    </source>
</evidence>
<dbReference type="GO" id="GO:0004497">
    <property type="term" value="F:monooxygenase activity"/>
    <property type="evidence" value="ECO:0007669"/>
    <property type="project" value="UniProtKB-KW"/>
</dbReference>
<dbReference type="GO" id="GO:0016705">
    <property type="term" value="F:oxidoreductase activity, acting on paired donors, with incorporation or reduction of molecular oxygen"/>
    <property type="evidence" value="ECO:0007669"/>
    <property type="project" value="InterPro"/>
</dbReference>
<dbReference type="InterPro" id="IPR001680">
    <property type="entry name" value="WD40_rpt"/>
</dbReference>
<dbReference type="GO" id="GO:0020037">
    <property type="term" value="F:heme binding"/>
    <property type="evidence" value="ECO:0007669"/>
    <property type="project" value="InterPro"/>
</dbReference>
<dbReference type="InterPro" id="IPR019775">
    <property type="entry name" value="WD40_repeat_CS"/>
</dbReference>
<evidence type="ECO:0000256" key="6">
    <source>
        <dbReference type="ARBA" id="ARBA00023002"/>
    </source>
</evidence>
<dbReference type="SUPFAM" id="SSF82171">
    <property type="entry name" value="DPP6 N-terminal domain-like"/>
    <property type="match status" value="1"/>
</dbReference>
<dbReference type="PROSITE" id="PS00678">
    <property type="entry name" value="WD_REPEATS_1"/>
    <property type="match status" value="2"/>
</dbReference>
<feature type="repeat" description="WD" evidence="9">
    <location>
        <begin position="822"/>
        <end position="847"/>
    </location>
</feature>
<dbReference type="SMART" id="SM00320">
    <property type="entry name" value="WD40"/>
    <property type="match status" value="7"/>
</dbReference>
<feature type="repeat" description="WD" evidence="9">
    <location>
        <begin position="715"/>
        <end position="740"/>
    </location>
</feature>
<dbReference type="PRINTS" id="PR00385">
    <property type="entry name" value="P450"/>
</dbReference>
<keyword evidence="2 9" id="KW-0853">WD repeat</keyword>
<dbReference type="EMBL" id="NKCK01000018">
    <property type="protein sequence ID" value="RSM11440.1"/>
    <property type="molecule type" value="Genomic_DNA"/>
</dbReference>
<evidence type="ECO:0000313" key="11">
    <source>
        <dbReference type="Proteomes" id="UP000287144"/>
    </source>
</evidence>
<evidence type="ECO:0000256" key="4">
    <source>
        <dbReference type="ARBA" id="ARBA00022723"/>
    </source>
</evidence>
<dbReference type="Proteomes" id="UP000287144">
    <property type="component" value="Unassembled WGS sequence"/>
</dbReference>
<dbReference type="GO" id="GO:0005506">
    <property type="term" value="F:iron ion binding"/>
    <property type="evidence" value="ECO:0007669"/>
    <property type="project" value="InterPro"/>
</dbReference>
<dbReference type="AlphaFoldDB" id="A0A428UAX9"/>